<feature type="transmembrane region" description="Helical" evidence="13">
    <location>
        <begin position="128"/>
        <end position="152"/>
    </location>
</feature>
<evidence type="ECO:0000256" key="8">
    <source>
        <dbReference type="ARBA" id="ARBA00022692"/>
    </source>
</evidence>
<keyword evidence="10" id="KW-0406">Ion transport</keyword>
<organism evidence="14 15">
    <name type="scientific">Streptomyces noboritoensis</name>
    <dbReference type="NCBI Taxonomy" id="67337"/>
    <lineage>
        <taxon>Bacteria</taxon>
        <taxon>Bacillati</taxon>
        <taxon>Actinomycetota</taxon>
        <taxon>Actinomycetes</taxon>
        <taxon>Kitasatosporales</taxon>
        <taxon>Streptomycetaceae</taxon>
        <taxon>Streptomyces</taxon>
    </lineage>
</organism>
<feature type="transmembrane region" description="Helical" evidence="13">
    <location>
        <begin position="55"/>
        <end position="74"/>
    </location>
</feature>
<keyword evidence="11 13" id="KW-0472">Membrane</keyword>
<evidence type="ECO:0000313" key="15">
    <source>
        <dbReference type="Proteomes" id="UP001589887"/>
    </source>
</evidence>
<dbReference type="RefSeq" id="WP_394323178.1">
    <property type="nucleotide sequence ID" value="NZ_JBHMQV010000009.1"/>
</dbReference>
<evidence type="ECO:0000256" key="2">
    <source>
        <dbReference type="ARBA" id="ARBA00004651"/>
    </source>
</evidence>
<sequence length="447" mass="45136">MDLVSHRRRLVSLAHPVYFELLAGVAAGVIDMVWVARLGGDPVAAVAVATNVENLLLGLILMAGTGTTVLVARARGADDPGGIRAAVRGGWALWALITPVVAVGGYLGREPLARLVLGGADGSVLALASGYFAIALPGTAVFFATNVVDGILKGAGDTRTPMRLAFLANGLILGLDPLLILGCGLGVRGAALATVLGRSAALVCGLVALRRNAVLRAARHAVRPTGLGAELRRTAGTGLPMSADFVVRMAGSLALVAIVARIGVGEVAAYGIATKAMYAATMAFYAVRQAASIHTAHLLGGGRDERVAVGRQAALVSGALGLTAALLLLVAAPWIMAAFGATGQVAAAGTLYLRCLGPYLVLLSVCIALGGVFEGSGGSPALAGITACGVALQLPLALGLSGLGLPGICLAMALSMGLQCAAVARMHRRLRTAGQRTRTENTLVRTC</sequence>
<feature type="transmembrane region" description="Helical" evidence="13">
    <location>
        <begin position="351"/>
        <end position="373"/>
    </location>
</feature>
<feature type="transmembrane region" description="Helical" evidence="13">
    <location>
        <begin position="404"/>
        <end position="424"/>
    </location>
</feature>
<evidence type="ECO:0000256" key="1">
    <source>
        <dbReference type="ARBA" id="ARBA00003408"/>
    </source>
</evidence>
<evidence type="ECO:0000256" key="3">
    <source>
        <dbReference type="ARBA" id="ARBA00010199"/>
    </source>
</evidence>
<protein>
    <recommendedName>
        <fullName evidence="4">Probable multidrug resistance protein NorM</fullName>
    </recommendedName>
    <alternativeName>
        <fullName evidence="12">Multidrug-efflux transporter</fullName>
    </alternativeName>
</protein>
<evidence type="ECO:0000256" key="13">
    <source>
        <dbReference type="SAM" id="Phobius"/>
    </source>
</evidence>
<evidence type="ECO:0000256" key="11">
    <source>
        <dbReference type="ARBA" id="ARBA00023136"/>
    </source>
</evidence>
<keyword evidence="5" id="KW-0813">Transport</keyword>
<gene>
    <name evidence="14" type="ORF">ACFH04_34365</name>
</gene>
<name>A0ABV6TSL2_9ACTN</name>
<keyword evidence="6" id="KW-0050">Antiport</keyword>
<feature type="transmembrane region" description="Helical" evidence="13">
    <location>
        <begin position="313"/>
        <end position="339"/>
    </location>
</feature>
<evidence type="ECO:0000256" key="10">
    <source>
        <dbReference type="ARBA" id="ARBA00023065"/>
    </source>
</evidence>
<dbReference type="InterPro" id="IPR048279">
    <property type="entry name" value="MdtK-like"/>
</dbReference>
<dbReference type="NCBIfam" id="TIGR00797">
    <property type="entry name" value="matE"/>
    <property type="match status" value="1"/>
</dbReference>
<dbReference type="InterPro" id="IPR002528">
    <property type="entry name" value="MATE_fam"/>
</dbReference>
<dbReference type="InterPro" id="IPR050222">
    <property type="entry name" value="MATE_MdtK"/>
</dbReference>
<accession>A0ABV6TSL2</accession>
<dbReference type="PANTHER" id="PTHR43298">
    <property type="entry name" value="MULTIDRUG RESISTANCE PROTEIN NORM-RELATED"/>
    <property type="match status" value="1"/>
</dbReference>
<evidence type="ECO:0000256" key="4">
    <source>
        <dbReference type="ARBA" id="ARBA00020268"/>
    </source>
</evidence>
<evidence type="ECO:0000256" key="12">
    <source>
        <dbReference type="ARBA" id="ARBA00031636"/>
    </source>
</evidence>
<keyword evidence="8 13" id="KW-0812">Transmembrane</keyword>
<proteinExistence type="inferred from homology"/>
<keyword evidence="15" id="KW-1185">Reference proteome</keyword>
<comment type="subcellular location">
    <subcellularLocation>
        <location evidence="2">Cell membrane</location>
        <topology evidence="2">Multi-pass membrane protein</topology>
    </subcellularLocation>
</comment>
<feature type="transmembrane region" description="Helical" evidence="13">
    <location>
        <begin position="187"/>
        <end position="209"/>
    </location>
</feature>
<evidence type="ECO:0000256" key="7">
    <source>
        <dbReference type="ARBA" id="ARBA00022475"/>
    </source>
</evidence>
<keyword evidence="7" id="KW-1003">Cell membrane</keyword>
<evidence type="ECO:0000256" key="5">
    <source>
        <dbReference type="ARBA" id="ARBA00022448"/>
    </source>
</evidence>
<keyword evidence="9 13" id="KW-1133">Transmembrane helix</keyword>
<comment type="similarity">
    <text evidence="3">Belongs to the multi antimicrobial extrusion (MATE) (TC 2.A.66.1) family.</text>
</comment>
<dbReference type="Pfam" id="PF01554">
    <property type="entry name" value="MatE"/>
    <property type="match status" value="2"/>
</dbReference>
<evidence type="ECO:0000256" key="9">
    <source>
        <dbReference type="ARBA" id="ARBA00022989"/>
    </source>
</evidence>
<reference evidence="14 15" key="1">
    <citation type="submission" date="2024-09" db="EMBL/GenBank/DDBJ databases">
        <authorList>
            <person name="Sun Q."/>
            <person name="Mori K."/>
        </authorList>
    </citation>
    <scope>NUCLEOTIDE SEQUENCE [LARGE SCALE GENOMIC DNA]</scope>
    <source>
        <strain evidence="14 15">JCM 4557</strain>
    </source>
</reference>
<feature type="transmembrane region" description="Helical" evidence="13">
    <location>
        <begin position="17"/>
        <end position="35"/>
    </location>
</feature>
<dbReference type="PIRSF" id="PIRSF006603">
    <property type="entry name" value="DinF"/>
    <property type="match status" value="1"/>
</dbReference>
<dbReference type="Proteomes" id="UP001589887">
    <property type="component" value="Unassembled WGS sequence"/>
</dbReference>
<feature type="transmembrane region" description="Helical" evidence="13">
    <location>
        <begin position="86"/>
        <end position="108"/>
    </location>
</feature>
<comment type="function">
    <text evidence="1">Multidrug efflux pump.</text>
</comment>
<dbReference type="EMBL" id="JBHMQV010000009">
    <property type="protein sequence ID" value="MFC0848757.1"/>
    <property type="molecule type" value="Genomic_DNA"/>
</dbReference>
<feature type="transmembrane region" description="Helical" evidence="13">
    <location>
        <begin position="164"/>
        <end position="181"/>
    </location>
</feature>
<evidence type="ECO:0000256" key="6">
    <source>
        <dbReference type="ARBA" id="ARBA00022449"/>
    </source>
</evidence>
<comment type="caution">
    <text evidence="14">The sequence shown here is derived from an EMBL/GenBank/DDBJ whole genome shotgun (WGS) entry which is preliminary data.</text>
</comment>
<feature type="transmembrane region" description="Helical" evidence="13">
    <location>
        <begin position="245"/>
        <end position="262"/>
    </location>
</feature>
<dbReference type="PANTHER" id="PTHR43298:SF2">
    <property type="entry name" value="FMN_FAD EXPORTER YEEO-RELATED"/>
    <property type="match status" value="1"/>
</dbReference>
<evidence type="ECO:0000313" key="14">
    <source>
        <dbReference type="EMBL" id="MFC0848757.1"/>
    </source>
</evidence>